<organism evidence="1 2">
    <name type="scientific">Streptococcus dysgalactiae subsp. dysgalactiae</name>
    <dbReference type="NCBI Taxonomy" id="99822"/>
    <lineage>
        <taxon>Bacteria</taxon>
        <taxon>Bacillati</taxon>
        <taxon>Bacillota</taxon>
        <taxon>Bacilli</taxon>
        <taxon>Lactobacillales</taxon>
        <taxon>Streptococcaceae</taxon>
        <taxon>Streptococcus</taxon>
    </lineage>
</organism>
<sequence length="261" mass="30015">MMELKIIEWNIHGADDVYGYEMPSFVTEEILNNQKPDVFVLTEFIGNTSSEEAMNRLRTKYTLYDNFKNGNAVLIGVKNTLNIVSAKSYELIPEPDMPNFLGLELVFDPQKKINIIGMRTRILLRGSEEAKSTFKIKQLSMVNRFVEQIEGPYFLIGDLNVLGSWLNKPQQRETWNWGDGGISVIPEYSAAWKNPWRNEIAKAPLDNFIYKDVVIGQTKYDWDFRNKHGNHDIYFSNSDELILPVKKGYPDHAILSTSIAI</sequence>
<name>A0A9X7RXP6_STRDY</name>
<accession>A0A9X7RXP6</accession>
<protein>
    <submittedName>
        <fullName evidence="1">Endonuclease/exonuclease/phosphatase family protein</fullName>
    </submittedName>
</protein>
<keyword evidence="1" id="KW-0540">Nuclease</keyword>
<dbReference type="EMBL" id="CP033165">
    <property type="protein sequence ID" value="QGH02287.1"/>
    <property type="molecule type" value="Genomic_DNA"/>
</dbReference>
<dbReference type="SUPFAM" id="SSF56219">
    <property type="entry name" value="DNase I-like"/>
    <property type="match status" value="1"/>
</dbReference>
<dbReference type="Proteomes" id="UP000347383">
    <property type="component" value="Chromosome"/>
</dbReference>
<proteinExistence type="predicted"/>
<dbReference type="Gene3D" id="3.60.10.10">
    <property type="entry name" value="Endonuclease/exonuclease/phosphatase"/>
    <property type="match status" value="1"/>
</dbReference>
<dbReference type="RefSeq" id="WP_155778537.1">
    <property type="nucleotide sequence ID" value="NZ_CP033165.1"/>
</dbReference>
<evidence type="ECO:0000313" key="2">
    <source>
        <dbReference type="Proteomes" id="UP000347383"/>
    </source>
</evidence>
<dbReference type="AlphaFoldDB" id="A0A9X7RXP6"/>
<evidence type="ECO:0000313" key="1">
    <source>
        <dbReference type="EMBL" id="QGH02287.1"/>
    </source>
</evidence>
<keyword evidence="1" id="KW-0378">Hydrolase</keyword>
<gene>
    <name evidence="1" type="ORF">EA457_06910</name>
</gene>
<dbReference type="InterPro" id="IPR036691">
    <property type="entry name" value="Endo/exonu/phosph_ase_sf"/>
</dbReference>
<dbReference type="GO" id="GO:0004519">
    <property type="term" value="F:endonuclease activity"/>
    <property type="evidence" value="ECO:0007669"/>
    <property type="project" value="UniProtKB-KW"/>
</dbReference>
<keyword evidence="1" id="KW-0255">Endonuclease</keyword>
<reference evidence="1 2" key="1">
    <citation type="submission" date="2018-10" db="EMBL/GenBank/DDBJ databases">
        <title>Comparative Genomics Analysis of the Streptococcus dysgalactiae subspecies dysgalactiae.</title>
        <authorList>
            <person name="Koh T.H."/>
            <person name="Abdul Rahman N."/>
            <person name="Sessions O.M."/>
        </authorList>
    </citation>
    <scope>NUCLEOTIDE SEQUENCE [LARGE SCALE GENOMIC DNA]</scope>
    <source>
        <strain evidence="1 2">DB60705-15</strain>
    </source>
</reference>